<gene>
    <name evidence="3" type="ORF">KPH14_012567</name>
</gene>
<evidence type="ECO:0000259" key="2">
    <source>
        <dbReference type="Pfam" id="PF23055"/>
    </source>
</evidence>
<dbReference type="PANTHER" id="PTHR33327:SF3">
    <property type="entry name" value="RNA-DIRECTED DNA POLYMERASE"/>
    <property type="match status" value="1"/>
</dbReference>
<proteinExistence type="predicted"/>
<feature type="compositionally biased region" description="Basic residues" evidence="1">
    <location>
        <begin position="203"/>
        <end position="214"/>
    </location>
</feature>
<organism evidence="3 4">
    <name type="scientific">Odynerus spinipes</name>
    <dbReference type="NCBI Taxonomy" id="1348599"/>
    <lineage>
        <taxon>Eukaryota</taxon>
        <taxon>Metazoa</taxon>
        <taxon>Ecdysozoa</taxon>
        <taxon>Arthropoda</taxon>
        <taxon>Hexapoda</taxon>
        <taxon>Insecta</taxon>
        <taxon>Pterygota</taxon>
        <taxon>Neoptera</taxon>
        <taxon>Endopterygota</taxon>
        <taxon>Hymenoptera</taxon>
        <taxon>Apocrita</taxon>
        <taxon>Aculeata</taxon>
        <taxon>Vespoidea</taxon>
        <taxon>Vespidae</taxon>
        <taxon>Eumeninae</taxon>
        <taxon>Odynerus</taxon>
    </lineage>
</organism>
<protein>
    <recommendedName>
        <fullName evidence="2">DUF7041 domain-containing protein</fullName>
    </recommendedName>
</protein>
<evidence type="ECO:0000313" key="3">
    <source>
        <dbReference type="EMBL" id="KAK2578439.1"/>
    </source>
</evidence>
<accession>A0AAD9REY6</accession>
<reference evidence="3" key="1">
    <citation type="submission" date="2021-08" db="EMBL/GenBank/DDBJ databases">
        <authorList>
            <person name="Misof B."/>
            <person name="Oliver O."/>
            <person name="Podsiadlowski L."/>
            <person name="Donath A."/>
            <person name="Peters R."/>
            <person name="Mayer C."/>
            <person name="Rust J."/>
            <person name="Gunkel S."/>
            <person name="Lesny P."/>
            <person name="Martin S."/>
            <person name="Oeyen J.P."/>
            <person name="Petersen M."/>
            <person name="Panagiotis P."/>
            <person name="Wilbrandt J."/>
            <person name="Tanja T."/>
        </authorList>
    </citation>
    <scope>NUCLEOTIDE SEQUENCE</scope>
    <source>
        <strain evidence="3">GBR_01_08_01A</strain>
        <tissue evidence="3">Thorax + abdomen</tissue>
    </source>
</reference>
<dbReference type="EMBL" id="JAIFRP010000295">
    <property type="protein sequence ID" value="KAK2578439.1"/>
    <property type="molecule type" value="Genomic_DNA"/>
</dbReference>
<feature type="domain" description="DUF7041" evidence="2">
    <location>
        <begin position="18"/>
        <end position="99"/>
    </location>
</feature>
<comment type="caution">
    <text evidence="3">The sequence shown here is derived from an EMBL/GenBank/DDBJ whole genome shotgun (WGS) entry which is preliminary data.</text>
</comment>
<dbReference type="Pfam" id="PF23055">
    <property type="entry name" value="DUF7041"/>
    <property type="match status" value="1"/>
</dbReference>
<name>A0AAD9REY6_9HYME</name>
<dbReference type="InterPro" id="IPR055469">
    <property type="entry name" value="DUF7041"/>
</dbReference>
<dbReference type="AlphaFoldDB" id="A0AAD9REY6"/>
<dbReference type="PANTHER" id="PTHR33327">
    <property type="entry name" value="ENDONUCLEASE"/>
    <property type="match status" value="1"/>
</dbReference>
<keyword evidence="4" id="KW-1185">Reference proteome</keyword>
<evidence type="ECO:0000256" key="1">
    <source>
        <dbReference type="SAM" id="MobiDB-lite"/>
    </source>
</evidence>
<reference evidence="3" key="2">
    <citation type="journal article" date="2023" name="Commun. Biol.">
        <title>Intrasexual cuticular hydrocarbon dimorphism in a wasp sheds light on hydrocarbon biosynthesis genes in Hymenoptera.</title>
        <authorList>
            <person name="Moris V.C."/>
            <person name="Podsiadlowski L."/>
            <person name="Martin S."/>
            <person name="Oeyen J.P."/>
            <person name="Donath A."/>
            <person name="Petersen M."/>
            <person name="Wilbrandt J."/>
            <person name="Misof B."/>
            <person name="Liedtke D."/>
            <person name="Thamm M."/>
            <person name="Scheiner R."/>
            <person name="Schmitt T."/>
            <person name="Niehuis O."/>
        </authorList>
    </citation>
    <scope>NUCLEOTIDE SEQUENCE</scope>
    <source>
        <strain evidence="3">GBR_01_08_01A</strain>
    </source>
</reference>
<sequence length="257" mass="29204">MANEQGASIAKVAMKAVPFWTAKPKLWFLHMEALFEQSGVTSDTTKFNHVIGALDVTQLEVVEDLLINPPTENKYNRIKEELIKRLSASHEQQIRRLLEQEELGSRSSSQFLRHIRGLAGTSVQDEFLRTLWMSRLPASMRAILATQSSLTLDQLADSANKIHETIGASIQTVAQPASLPVDDLKVALNAIVTRLKRLEARPRSRSTSRRRKPSRSRERSVLGDSNDCWYHQRFGDNARRCRSPYSRRQQGNATDRR</sequence>
<evidence type="ECO:0000313" key="4">
    <source>
        <dbReference type="Proteomes" id="UP001258017"/>
    </source>
</evidence>
<dbReference type="Proteomes" id="UP001258017">
    <property type="component" value="Unassembled WGS sequence"/>
</dbReference>
<feature type="region of interest" description="Disordered" evidence="1">
    <location>
        <begin position="200"/>
        <end position="222"/>
    </location>
</feature>